<evidence type="ECO:0000313" key="2">
    <source>
        <dbReference type="Proteomes" id="UP000827872"/>
    </source>
</evidence>
<keyword evidence="2" id="KW-1185">Reference proteome</keyword>
<dbReference type="EMBL" id="CM037615">
    <property type="protein sequence ID" value="KAH8013601.1"/>
    <property type="molecule type" value="Genomic_DNA"/>
</dbReference>
<reference evidence="1" key="1">
    <citation type="submission" date="2021-08" db="EMBL/GenBank/DDBJ databases">
        <title>The first chromosome-level gecko genome reveals the dynamic sex chromosomes of Neotropical dwarf geckos (Sphaerodactylidae: Sphaerodactylus).</title>
        <authorList>
            <person name="Pinto B.J."/>
            <person name="Keating S.E."/>
            <person name="Gamble T."/>
        </authorList>
    </citation>
    <scope>NUCLEOTIDE SEQUENCE</scope>
    <source>
        <strain evidence="1">TG3544</strain>
    </source>
</reference>
<evidence type="ECO:0000313" key="1">
    <source>
        <dbReference type="EMBL" id="KAH8013601.1"/>
    </source>
</evidence>
<gene>
    <name evidence="1" type="ORF">K3G42_020723</name>
</gene>
<sequence>MQGGEDAETAFSGTEDEEDLDKTLSVERFGDLISKSVLRDQEKHGRSYSERDFEFHRQTSHHIHHPLSTHLPPTHKSKKKLPHAERKKKKKRKPKKTSVPPSNVTPTIQEVEEEEEEEEEAESGEEVVEKEASAESDLEVYPKWESHSIPKTVLSERNIEFTIGTNEEEEEEEEEACGSPCTLSFHVAEECSHLSALPCLSDLLPEKGLASPMGFSGCRDNTPRGWEKHKPWSQAPSGQRANYDLKERVCIGSLTALESATYQRIPTDEAEAQMLASADLDDMKSEN</sequence>
<accession>A0ACB8G1K9</accession>
<protein>
    <submittedName>
        <fullName evidence="1">Uncharacterized protein</fullName>
    </submittedName>
</protein>
<comment type="caution">
    <text evidence="1">The sequence shown here is derived from an EMBL/GenBank/DDBJ whole genome shotgun (WGS) entry which is preliminary data.</text>
</comment>
<name>A0ACB8G1K9_9SAUR</name>
<proteinExistence type="predicted"/>
<dbReference type="Proteomes" id="UP000827872">
    <property type="component" value="Linkage Group LG02"/>
</dbReference>
<organism evidence="1 2">
    <name type="scientific">Sphaerodactylus townsendi</name>
    <dbReference type="NCBI Taxonomy" id="933632"/>
    <lineage>
        <taxon>Eukaryota</taxon>
        <taxon>Metazoa</taxon>
        <taxon>Chordata</taxon>
        <taxon>Craniata</taxon>
        <taxon>Vertebrata</taxon>
        <taxon>Euteleostomi</taxon>
        <taxon>Lepidosauria</taxon>
        <taxon>Squamata</taxon>
        <taxon>Bifurcata</taxon>
        <taxon>Gekkota</taxon>
        <taxon>Sphaerodactylidae</taxon>
        <taxon>Sphaerodactylus</taxon>
    </lineage>
</organism>